<dbReference type="Gene3D" id="3.30.420.10">
    <property type="entry name" value="Ribonuclease H-like superfamily/Ribonuclease H"/>
    <property type="match status" value="1"/>
</dbReference>
<dbReference type="Ensembl" id="ENSOMET00000026358.1">
    <property type="protein sequence ID" value="ENSOMEP00000017585.1"/>
    <property type="gene ID" value="ENSOMEG00000019271.1"/>
</dbReference>
<evidence type="ECO:0000313" key="2">
    <source>
        <dbReference type="Proteomes" id="UP000261560"/>
    </source>
</evidence>
<evidence type="ECO:0008006" key="3">
    <source>
        <dbReference type="Google" id="ProtNLM"/>
    </source>
</evidence>
<proteinExistence type="predicted"/>
<protein>
    <recommendedName>
        <fullName evidence="3">Tc1-like transposase DDE domain-containing protein</fullName>
    </recommendedName>
</protein>
<accession>A0A3B3CJR7</accession>
<sequence length="73" mass="8428">MKTFPQKTPNFLCMYDNIPPHAAMFPDLNPVEHIWDQLKSRLDDCIRPPSDLTELHEALFMSLCQCLIVTAPQ</sequence>
<dbReference type="InterPro" id="IPR036397">
    <property type="entry name" value="RNaseH_sf"/>
</dbReference>
<dbReference type="Proteomes" id="UP000261560">
    <property type="component" value="Unplaced"/>
</dbReference>
<organism evidence="1 2">
    <name type="scientific">Oryzias melastigma</name>
    <name type="common">Marine medaka</name>
    <dbReference type="NCBI Taxonomy" id="30732"/>
    <lineage>
        <taxon>Eukaryota</taxon>
        <taxon>Metazoa</taxon>
        <taxon>Chordata</taxon>
        <taxon>Craniata</taxon>
        <taxon>Vertebrata</taxon>
        <taxon>Euteleostomi</taxon>
        <taxon>Actinopterygii</taxon>
        <taxon>Neopterygii</taxon>
        <taxon>Teleostei</taxon>
        <taxon>Neoteleostei</taxon>
        <taxon>Acanthomorphata</taxon>
        <taxon>Ovalentaria</taxon>
        <taxon>Atherinomorphae</taxon>
        <taxon>Beloniformes</taxon>
        <taxon>Adrianichthyidae</taxon>
        <taxon>Oryziinae</taxon>
        <taxon>Oryzias</taxon>
    </lineage>
</organism>
<reference evidence="1" key="2">
    <citation type="submission" date="2025-09" db="UniProtKB">
        <authorList>
            <consortium name="Ensembl"/>
        </authorList>
    </citation>
    <scope>IDENTIFICATION</scope>
</reference>
<name>A0A3B3CJR7_ORYME</name>
<dbReference type="PaxDb" id="30732-ENSOMEP00000017585"/>
<keyword evidence="2" id="KW-1185">Reference proteome</keyword>
<dbReference type="AlphaFoldDB" id="A0A3B3CJR7"/>
<dbReference type="GO" id="GO:0003676">
    <property type="term" value="F:nucleic acid binding"/>
    <property type="evidence" value="ECO:0007669"/>
    <property type="project" value="InterPro"/>
</dbReference>
<reference evidence="1" key="1">
    <citation type="submission" date="2025-08" db="UniProtKB">
        <authorList>
            <consortium name="Ensembl"/>
        </authorList>
    </citation>
    <scope>IDENTIFICATION</scope>
</reference>
<evidence type="ECO:0000313" key="1">
    <source>
        <dbReference type="Ensembl" id="ENSOMEP00000017585.1"/>
    </source>
</evidence>
<dbReference type="STRING" id="30732.ENSOMEP00000017585"/>